<dbReference type="PROSITE" id="PS51352">
    <property type="entry name" value="THIOREDOXIN_2"/>
    <property type="match status" value="1"/>
</dbReference>
<dbReference type="Proteomes" id="UP000252985">
    <property type="component" value="Chromosome"/>
</dbReference>
<accession>A0A345EB70</accession>
<feature type="region of interest" description="Disordered" evidence="1">
    <location>
        <begin position="18"/>
        <end position="51"/>
    </location>
</feature>
<dbReference type="SUPFAM" id="SSF52833">
    <property type="entry name" value="Thioredoxin-like"/>
    <property type="match status" value="1"/>
</dbReference>
<dbReference type="InterPro" id="IPR036249">
    <property type="entry name" value="Thioredoxin-like_sf"/>
</dbReference>
<evidence type="ECO:0000259" key="2">
    <source>
        <dbReference type="PROSITE" id="PS51352"/>
    </source>
</evidence>
<dbReference type="AlphaFoldDB" id="A0A345EB70"/>
<organism evidence="3 4">
    <name type="scientific">Haloplanus rubicundus</name>
    <dbReference type="NCBI Taxonomy" id="1547898"/>
    <lineage>
        <taxon>Archaea</taxon>
        <taxon>Methanobacteriati</taxon>
        <taxon>Methanobacteriota</taxon>
        <taxon>Stenosarchaea group</taxon>
        <taxon>Halobacteria</taxon>
        <taxon>Halobacteriales</taxon>
        <taxon>Haloferacaceae</taxon>
        <taxon>Haloplanus</taxon>
    </lineage>
</organism>
<dbReference type="RefSeq" id="WP_114605370.1">
    <property type="nucleotide sequence ID" value="NZ_CP031148.1"/>
</dbReference>
<feature type="compositionally biased region" description="Basic and acidic residues" evidence="1">
    <location>
        <begin position="18"/>
        <end position="50"/>
    </location>
</feature>
<feature type="domain" description="Thioredoxin" evidence="2">
    <location>
        <begin position="87"/>
        <end position="224"/>
    </location>
</feature>
<evidence type="ECO:0000313" key="4">
    <source>
        <dbReference type="Proteomes" id="UP000252985"/>
    </source>
</evidence>
<evidence type="ECO:0000313" key="3">
    <source>
        <dbReference type="EMBL" id="AXG09442.1"/>
    </source>
</evidence>
<protein>
    <submittedName>
        <fullName evidence="3">Thioredoxin</fullName>
    </submittedName>
</protein>
<name>A0A345EB70_9EURY</name>
<sequence>MSSTDAVEQLIERDVFEPVDSDGLRPTESFREAVDRHRRTLAERDPDERSAAVAELADDPETTDTFEAAAVTDPDFLARYVALRNRTDDLSPAQALTLTVVIGQFESGTPRADGAPEAFLAVDGEDLVRLVKLHERCVVYAWREDCPPCDAIRSDFDELFGDEPPGDLLLLAVYGPDCPRLLDREFDVSGAPTTLFTLDGRVDSRFVGAPSTEGLETEIETLRERTPPSAE</sequence>
<gene>
    <name evidence="3" type="ORF">DU484_05905</name>
</gene>
<dbReference type="CDD" id="cd02947">
    <property type="entry name" value="TRX_family"/>
    <property type="match status" value="1"/>
</dbReference>
<evidence type="ECO:0000256" key="1">
    <source>
        <dbReference type="SAM" id="MobiDB-lite"/>
    </source>
</evidence>
<proteinExistence type="predicted"/>
<dbReference type="EMBL" id="CP031148">
    <property type="protein sequence ID" value="AXG09442.1"/>
    <property type="molecule type" value="Genomic_DNA"/>
</dbReference>
<dbReference type="KEGG" id="haq:DU484_05905"/>
<dbReference type="InterPro" id="IPR013766">
    <property type="entry name" value="Thioredoxin_domain"/>
</dbReference>
<reference evidence="3 4" key="1">
    <citation type="submission" date="2018-07" db="EMBL/GenBank/DDBJ databases">
        <title>Genome sequences of Haloplanus sp. CBA1112.</title>
        <authorList>
            <person name="Kim Y.B."/>
            <person name="Roh S.W."/>
        </authorList>
    </citation>
    <scope>NUCLEOTIDE SEQUENCE [LARGE SCALE GENOMIC DNA]</scope>
    <source>
        <strain evidence="3 4">CBA1112</strain>
    </source>
</reference>
<dbReference type="Gene3D" id="3.40.30.10">
    <property type="entry name" value="Glutaredoxin"/>
    <property type="match status" value="1"/>
</dbReference>
<dbReference type="GeneID" id="37286493"/>